<evidence type="ECO:0008006" key="4">
    <source>
        <dbReference type="Google" id="ProtNLM"/>
    </source>
</evidence>
<dbReference type="Proteomes" id="UP000010472">
    <property type="component" value="Chromosome"/>
</dbReference>
<keyword evidence="1" id="KW-1133">Transmembrane helix</keyword>
<dbReference type="HOGENOM" id="CLU_125508_0_0_3"/>
<gene>
    <name evidence="2" type="ORF">Cri9333_3221</name>
</gene>
<accession>K9W2P1</accession>
<dbReference type="KEGG" id="cep:Cri9333_3221"/>
<evidence type="ECO:0000256" key="1">
    <source>
        <dbReference type="SAM" id="Phobius"/>
    </source>
</evidence>
<organism evidence="2 3">
    <name type="scientific">Crinalium epipsammum PCC 9333</name>
    <dbReference type="NCBI Taxonomy" id="1173022"/>
    <lineage>
        <taxon>Bacteria</taxon>
        <taxon>Bacillati</taxon>
        <taxon>Cyanobacteriota</taxon>
        <taxon>Cyanophyceae</taxon>
        <taxon>Gomontiellales</taxon>
        <taxon>Gomontiellaceae</taxon>
        <taxon>Crinalium</taxon>
    </lineage>
</organism>
<keyword evidence="1" id="KW-0812">Transmembrane</keyword>
<evidence type="ECO:0000313" key="2">
    <source>
        <dbReference type="EMBL" id="AFZ14054.1"/>
    </source>
</evidence>
<keyword evidence="3" id="KW-1185">Reference proteome</keyword>
<dbReference type="STRING" id="1173022.Cri9333_3221"/>
<dbReference type="PATRIC" id="fig|1173022.3.peg.3482"/>
<feature type="transmembrane region" description="Helical" evidence="1">
    <location>
        <begin position="12"/>
        <end position="35"/>
    </location>
</feature>
<feature type="transmembrane region" description="Helical" evidence="1">
    <location>
        <begin position="88"/>
        <end position="106"/>
    </location>
</feature>
<sequence>MRDPLRRLKNLPWRALLQVSVLTNLIVLVLDFLIWREYQRSPVVRQALIILYTPPLEIITTLTVAVGVGALAVYLLERFYPQIRLEANTLWALVPCLALIIFLKSLLPLPSILLSFNEVQVMAIIIGIFWKSQRYWR</sequence>
<feature type="transmembrane region" description="Helical" evidence="1">
    <location>
        <begin position="55"/>
        <end position="76"/>
    </location>
</feature>
<dbReference type="AlphaFoldDB" id="K9W2P1"/>
<name>K9W2P1_9CYAN</name>
<keyword evidence="1" id="KW-0472">Membrane</keyword>
<dbReference type="OrthoDB" id="467942at2"/>
<protein>
    <recommendedName>
        <fullName evidence="4">Peptide chain release factor 1</fullName>
    </recommendedName>
</protein>
<dbReference type="EMBL" id="CP003620">
    <property type="protein sequence ID" value="AFZ14054.1"/>
    <property type="molecule type" value="Genomic_DNA"/>
</dbReference>
<reference evidence="2 3" key="1">
    <citation type="submission" date="2012-06" db="EMBL/GenBank/DDBJ databases">
        <title>Finished chromosome of genome of Crinalium epipsammum PCC 9333.</title>
        <authorList>
            <consortium name="US DOE Joint Genome Institute"/>
            <person name="Gugger M."/>
            <person name="Coursin T."/>
            <person name="Rippka R."/>
            <person name="Tandeau De Marsac N."/>
            <person name="Huntemann M."/>
            <person name="Wei C.-L."/>
            <person name="Han J."/>
            <person name="Detter J.C."/>
            <person name="Han C."/>
            <person name="Tapia R."/>
            <person name="Davenport K."/>
            <person name="Daligault H."/>
            <person name="Erkkila T."/>
            <person name="Gu W."/>
            <person name="Munk A.C.C."/>
            <person name="Teshima H."/>
            <person name="Xu Y."/>
            <person name="Chain P."/>
            <person name="Chen A."/>
            <person name="Krypides N."/>
            <person name="Mavromatis K."/>
            <person name="Markowitz V."/>
            <person name="Szeto E."/>
            <person name="Ivanova N."/>
            <person name="Mikhailova N."/>
            <person name="Ovchinnikova G."/>
            <person name="Pagani I."/>
            <person name="Pati A."/>
            <person name="Goodwin L."/>
            <person name="Peters L."/>
            <person name="Pitluck S."/>
            <person name="Woyke T."/>
            <person name="Kerfeld C."/>
        </authorList>
    </citation>
    <scope>NUCLEOTIDE SEQUENCE [LARGE SCALE GENOMIC DNA]</scope>
    <source>
        <strain evidence="2 3">PCC 9333</strain>
    </source>
</reference>
<evidence type="ECO:0000313" key="3">
    <source>
        <dbReference type="Proteomes" id="UP000010472"/>
    </source>
</evidence>
<proteinExistence type="predicted"/>
<dbReference type="RefSeq" id="WP_015204160.1">
    <property type="nucleotide sequence ID" value="NC_019753.1"/>
</dbReference>
<dbReference type="eggNOG" id="ENOG5032WJF">
    <property type="taxonomic scope" value="Bacteria"/>
</dbReference>